<name>G2QZA9_THETT</name>
<evidence type="ECO:0000313" key="3">
    <source>
        <dbReference type="EMBL" id="AEO67142.1"/>
    </source>
</evidence>
<dbReference type="OrthoDB" id="5098780at2759"/>
<dbReference type="GeneID" id="11516657"/>
<feature type="chain" id="PRO_5003436101" description="Extracellular membrane protein CFEM domain-containing protein" evidence="2">
    <location>
        <begin position="20"/>
        <end position="273"/>
    </location>
</feature>
<reference evidence="3 4" key="1">
    <citation type="journal article" date="2011" name="Nat. Biotechnol.">
        <title>Comparative genomic analysis of the thermophilic biomass-degrading fungi Myceliophthora thermophila and Thielavia terrestris.</title>
        <authorList>
            <person name="Berka R.M."/>
            <person name="Grigoriev I.V."/>
            <person name="Otillar R."/>
            <person name="Salamov A."/>
            <person name="Grimwood J."/>
            <person name="Reid I."/>
            <person name="Ishmael N."/>
            <person name="John T."/>
            <person name="Darmond C."/>
            <person name="Moisan M.-C."/>
            <person name="Henrissat B."/>
            <person name="Coutinho P.M."/>
            <person name="Lombard V."/>
            <person name="Natvig D.O."/>
            <person name="Lindquist E."/>
            <person name="Schmutz J."/>
            <person name="Lucas S."/>
            <person name="Harris P."/>
            <person name="Powlowski J."/>
            <person name="Bellemare A."/>
            <person name="Taylor D."/>
            <person name="Butler G."/>
            <person name="de Vries R.P."/>
            <person name="Allijn I.E."/>
            <person name="van den Brink J."/>
            <person name="Ushinsky S."/>
            <person name="Storms R."/>
            <person name="Powell A.J."/>
            <person name="Paulsen I.T."/>
            <person name="Elbourne L.D.H."/>
            <person name="Baker S.E."/>
            <person name="Magnuson J."/>
            <person name="LaBoissiere S."/>
            <person name="Clutterbuck A.J."/>
            <person name="Martinez D."/>
            <person name="Wogulis M."/>
            <person name="de Leon A.L."/>
            <person name="Rey M.W."/>
            <person name="Tsang A."/>
        </authorList>
    </citation>
    <scope>NUCLEOTIDE SEQUENCE [LARGE SCALE GENOMIC DNA]</scope>
    <source>
        <strain evidence="4">ATCC 38088 / NRRL 8126</strain>
    </source>
</reference>
<feature type="compositionally biased region" description="Low complexity" evidence="1">
    <location>
        <begin position="177"/>
        <end position="203"/>
    </location>
</feature>
<keyword evidence="4" id="KW-1185">Reference proteome</keyword>
<feature type="region of interest" description="Disordered" evidence="1">
    <location>
        <begin position="168"/>
        <end position="247"/>
    </location>
</feature>
<dbReference type="KEGG" id="ttt:THITE_2115973"/>
<dbReference type="eggNOG" id="ENOG502SYZ1">
    <property type="taxonomic scope" value="Eukaryota"/>
</dbReference>
<dbReference type="RefSeq" id="XP_003653478.1">
    <property type="nucleotide sequence ID" value="XM_003653430.1"/>
</dbReference>
<gene>
    <name evidence="3" type="ORF">THITE_2115973</name>
</gene>
<evidence type="ECO:0000313" key="4">
    <source>
        <dbReference type="Proteomes" id="UP000008181"/>
    </source>
</evidence>
<protein>
    <recommendedName>
        <fullName evidence="5">Extracellular membrane protein CFEM domain-containing protein</fullName>
    </recommendedName>
</protein>
<dbReference type="STRING" id="578455.G2QZA9"/>
<keyword evidence="2" id="KW-0732">Signal</keyword>
<dbReference type="EMBL" id="CP003010">
    <property type="protein sequence ID" value="AEO67142.1"/>
    <property type="molecule type" value="Genomic_DNA"/>
</dbReference>
<organism evidence="3 4">
    <name type="scientific">Thermothielavioides terrestris (strain ATCC 38088 / NRRL 8126)</name>
    <name type="common">Thielavia terrestris</name>
    <dbReference type="NCBI Taxonomy" id="578455"/>
    <lineage>
        <taxon>Eukaryota</taxon>
        <taxon>Fungi</taxon>
        <taxon>Dikarya</taxon>
        <taxon>Ascomycota</taxon>
        <taxon>Pezizomycotina</taxon>
        <taxon>Sordariomycetes</taxon>
        <taxon>Sordariomycetidae</taxon>
        <taxon>Sordariales</taxon>
        <taxon>Chaetomiaceae</taxon>
        <taxon>Thermothielavioides</taxon>
        <taxon>Thermothielavioides terrestris</taxon>
    </lineage>
</organism>
<evidence type="ECO:0000256" key="1">
    <source>
        <dbReference type="SAM" id="MobiDB-lite"/>
    </source>
</evidence>
<evidence type="ECO:0008006" key="5">
    <source>
        <dbReference type="Google" id="ProtNLM"/>
    </source>
</evidence>
<sequence>MRYSASLVLLAALVAPSVASPNGYSSPKSAPDGPHKLDACGCAPIYQKMLTCQKLKSFDDAIRDCICIPNPDGWYGWLDSCRDCLSPGSLEDDDFFDNLSRTMTQLLVSCTEIGGGIKSDGESICASNAYFQACAALKTGGQTSWASYETFTSGEGFASGEGGNGTYVLDISESQGGSSADSTSTTDTAAPAATTASGTVAPTEVPTTASGTVAPTEVPANISVTPAPGTETASASATATTTTSSAMGCAGSRSQAERMIGLAFALGVASSLL</sequence>
<accession>G2QZA9</accession>
<feature type="signal peptide" evidence="2">
    <location>
        <begin position="1"/>
        <end position="19"/>
    </location>
</feature>
<evidence type="ECO:0000256" key="2">
    <source>
        <dbReference type="SAM" id="SignalP"/>
    </source>
</evidence>
<dbReference type="AlphaFoldDB" id="G2QZA9"/>
<proteinExistence type="predicted"/>
<dbReference type="HOGENOM" id="CLU_094286_0_0_1"/>
<feature type="compositionally biased region" description="Low complexity" evidence="1">
    <location>
        <begin position="232"/>
        <end position="246"/>
    </location>
</feature>
<dbReference type="Proteomes" id="UP000008181">
    <property type="component" value="Chromosome 2"/>
</dbReference>